<reference evidence="4" key="1">
    <citation type="submission" date="2018-11" db="EMBL/GenBank/DDBJ databases">
        <title>Genome sequencing of a novel mesophilic and cellulolytic organism within the genus Hungateiclostridium.</title>
        <authorList>
            <person name="Rettenmaier R."/>
            <person name="Liebl W."/>
            <person name="Zverlov V."/>
        </authorList>
    </citation>
    <scope>NUCLEOTIDE SEQUENCE [LARGE SCALE GENOMIC DNA]</scope>
    <source>
        <strain evidence="4">N2K1</strain>
    </source>
</reference>
<sequence length="309" mass="34576">MKRSNHGKDSKYLSIVFIPHNTDEVKVFKISSVKYKLMAIGTVVLTMVICSGLLITYLMHENRTLNDDRKKVIAVNNQQMDLITEREEIIQSYIKKIDEQEKLIKSFTTLYRDMTSKYIDGNMNNVTAARSGLRDDRAFINDVNKLKGILDKLEEINGDDTDILNDLNQTQSKLKDYIDSIPTLWPASGRISSNFGSRSDPFNFSEKKHEGIDIAADSGTIIKASASGKVTLSDWYGNYGKCIIIDHGYGLSTLYGHCLTLLVEEGQTVNKGDKIATVGSTGRSTGPHLHFEVRLNGVPTDPLQYLDSK</sequence>
<evidence type="ECO:0000313" key="4">
    <source>
        <dbReference type="Proteomes" id="UP000289166"/>
    </source>
</evidence>
<dbReference type="InterPro" id="IPR050570">
    <property type="entry name" value="Cell_wall_metabolism_enzyme"/>
</dbReference>
<evidence type="ECO:0000259" key="2">
    <source>
        <dbReference type="Pfam" id="PF01551"/>
    </source>
</evidence>
<protein>
    <submittedName>
        <fullName evidence="3">M23 family metallopeptidase</fullName>
    </submittedName>
</protein>
<evidence type="ECO:0000256" key="1">
    <source>
        <dbReference type="SAM" id="Phobius"/>
    </source>
</evidence>
<dbReference type="AlphaFoldDB" id="A0A4Q0I2R7"/>
<dbReference type="Pfam" id="PF01551">
    <property type="entry name" value="Peptidase_M23"/>
    <property type="match status" value="1"/>
</dbReference>
<keyword evidence="4" id="KW-1185">Reference proteome</keyword>
<gene>
    <name evidence="3" type="ORF">EFD62_11610</name>
</gene>
<dbReference type="PANTHER" id="PTHR21666">
    <property type="entry name" value="PEPTIDASE-RELATED"/>
    <property type="match status" value="1"/>
</dbReference>
<dbReference type="RefSeq" id="WP_069194811.1">
    <property type="nucleotide sequence ID" value="NZ_RLII01000016.1"/>
</dbReference>
<dbReference type="InterPro" id="IPR016047">
    <property type="entry name" value="M23ase_b-sheet_dom"/>
</dbReference>
<feature type="domain" description="M23ase beta-sheet core" evidence="2">
    <location>
        <begin position="208"/>
        <end position="302"/>
    </location>
</feature>
<dbReference type="GO" id="GO:0004222">
    <property type="term" value="F:metalloendopeptidase activity"/>
    <property type="evidence" value="ECO:0007669"/>
    <property type="project" value="TreeGrafter"/>
</dbReference>
<dbReference type="OrthoDB" id="9809488at2"/>
<dbReference type="CDD" id="cd12797">
    <property type="entry name" value="M23_peptidase"/>
    <property type="match status" value="1"/>
</dbReference>
<evidence type="ECO:0000313" key="3">
    <source>
        <dbReference type="EMBL" id="RXE58534.1"/>
    </source>
</evidence>
<accession>A0A4Q0I2R7</accession>
<dbReference type="SUPFAM" id="SSF51261">
    <property type="entry name" value="Duplicated hybrid motif"/>
    <property type="match status" value="1"/>
</dbReference>
<dbReference type="Proteomes" id="UP000289166">
    <property type="component" value="Unassembled WGS sequence"/>
</dbReference>
<dbReference type="PANTHER" id="PTHR21666:SF270">
    <property type="entry name" value="MUREIN HYDROLASE ACTIVATOR ENVC"/>
    <property type="match status" value="1"/>
</dbReference>
<dbReference type="Gene3D" id="2.70.70.10">
    <property type="entry name" value="Glucose Permease (Domain IIA)"/>
    <property type="match status" value="1"/>
</dbReference>
<comment type="caution">
    <text evidence="3">The sequence shown here is derived from an EMBL/GenBank/DDBJ whole genome shotgun (WGS) entry which is preliminary data.</text>
</comment>
<dbReference type="EMBL" id="RLII01000016">
    <property type="protein sequence ID" value="RXE58534.1"/>
    <property type="molecule type" value="Genomic_DNA"/>
</dbReference>
<proteinExistence type="predicted"/>
<name>A0A4Q0I2R7_9FIRM</name>
<keyword evidence="1" id="KW-0812">Transmembrane</keyword>
<organism evidence="3 4">
    <name type="scientific">Acetivibrio mesophilus</name>
    <dbReference type="NCBI Taxonomy" id="2487273"/>
    <lineage>
        <taxon>Bacteria</taxon>
        <taxon>Bacillati</taxon>
        <taxon>Bacillota</taxon>
        <taxon>Clostridia</taxon>
        <taxon>Eubacteriales</taxon>
        <taxon>Oscillospiraceae</taxon>
        <taxon>Acetivibrio</taxon>
    </lineage>
</organism>
<keyword evidence="1" id="KW-0472">Membrane</keyword>
<dbReference type="FunFam" id="2.70.70.10:FF:000006">
    <property type="entry name" value="M23 family peptidase"/>
    <property type="match status" value="1"/>
</dbReference>
<keyword evidence="1" id="KW-1133">Transmembrane helix</keyword>
<dbReference type="InterPro" id="IPR011055">
    <property type="entry name" value="Dup_hybrid_motif"/>
</dbReference>
<feature type="transmembrane region" description="Helical" evidence="1">
    <location>
        <begin position="37"/>
        <end position="59"/>
    </location>
</feature>